<evidence type="ECO:0000313" key="2">
    <source>
        <dbReference type="EMBL" id="KAK9782911.1"/>
    </source>
</evidence>
<protein>
    <submittedName>
        <fullName evidence="2">Uncharacterized protein</fullName>
    </submittedName>
</protein>
<sequence length="74" mass="8700">MSSKTKYSSGSTSDRNRHQDRVMLDNYLKSSPEVTERCLSDSRTTGKHMGTKEEKKMKGYIDDWERSWKEAQHK</sequence>
<dbReference type="EMBL" id="JARVKM010000002">
    <property type="protein sequence ID" value="KAK9782911.1"/>
    <property type="molecule type" value="Genomic_DNA"/>
</dbReference>
<evidence type="ECO:0000313" key="3">
    <source>
        <dbReference type="Proteomes" id="UP001465668"/>
    </source>
</evidence>
<keyword evidence="3" id="KW-1185">Reference proteome</keyword>
<gene>
    <name evidence="2" type="ORF">SCAR479_01254</name>
</gene>
<comment type="caution">
    <text evidence="2">The sequence shown here is derived from an EMBL/GenBank/DDBJ whole genome shotgun (WGS) entry which is preliminary data.</text>
</comment>
<organism evidence="2 3">
    <name type="scientific">Seiridium cardinale</name>
    <dbReference type="NCBI Taxonomy" id="138064"/>
    <lineage>
        <taxon>Eukaryota</taxon>
        <taxon>Fungi</taxon>
        <taxon>Dikarya</taxon>
        <taxon>Ascomycota</taxon>
        <taxon>Pezizomycotina</taxon>
        <taxon>Sordariomycetes</taxon>
        <taxon>Xylariomycetidae</taxon>
        <taxon>Amphisphaeriales</taxon>
        <taxon>Sporocadaceae</taxon>
        <taxon>Seiridium</taxon>
    </lineage>
</organism>
<proteinExistence type="predicted"/>
<feature type="region of interest" description="Disordered" evidence="1">
    <location>
        <begin position="1"/>
        <end position="55"/>
    </location>
</feature>
<reference evidence="2 3" key="1">
    <citation type="submission" date="2024-02" db="EMBL/GenBank/DDBJ databases">
        <title>First draft genome assembly of two strains of Seiridium cardinale.</title>
        <authorList>
            <person name="Emiliani G."/>
            <person name="Scali E."/>
        </authorList>
    </citation>
    <scope>NUCLEOTIDE SEQUENCE [LARGE SCALE GENOMIC DNA]</scope>
    <source>
        <strain evidence="2 3">BM-138-000479</strain>
    </source>
</reference>
<evidence type="ECO:0000256" key="1">
    <source>
        <dbReference type="SAM" id="MobiDB-lite"/>
    </source>
</evidence>
<dbReference type="Proteomes" id="UP001465668">
    <property type="component" value="Unassembled WGS sequence"/>
</dbReference>
<name>A0ABR2Y854_9PEZI</name>
<feature type="compositionally biased region" description="Basic and acidic residues" evidence="1">
    <location>
        <begin position="14"/>
        <end position="23"/>
    </location>
</feature>
<feature type="compositionally biased region" description="Low complexity" evidence="1">
    <location>
        <begin position="1"/>
        <end position="13"/>
    </location>
</feature>
<accession>A0ABR2Y854</accession>